<dbReference type="PANTHER" id="PTHR43791">
    <property type="entry name" value="PERMEASE-RELATED"/>
    <property type="match status" value="1"/>
</dbReference>
<keyword evidence="5 6" id="KW-0472">Membrane</keyword>
<feature type="transmembrane region" description="Helical" evidence="6">
    <location>
        <begin position="168"/>
        <end position="186"/>
    </location>
</feature>
<feature type="transmembrane region" description="Helical" evidence="6">
    <location>
        <begin position="198"/>
        <end position="216"/>
    </location>
</feature>
<comment type="caution">
    <text evidence="8">The sequence shown here is derived from an EMBL/GenBank/DDBJ whole genome shotgun (WGS) entry which is preliminary data.</text>
</comment>
<organism evidence="8 9">
    <name type="scientific">Mycoemilia scoparia</name>
    <dbReference type="NCBI Taxonomy" id="417184"/>
    <lineage>
        <taxon>Eukaryota</taxon>
        <taxon>Fungi</taxon>
        <taxon>Fungi incertae sedis</taxon>
        <taxon>Zoopagomycota</taxon>
        <taxon>Kickxellomycotina</taxon>
        <taxon>Kickxellomycetes</taxon>
        <taxon>Kickxellales</taxon>
        <taxon>Kickxellaceae</taxon>
        <taxon>Mycoemilia</taxon>
    </lineage>
</organism>
<dbReference type="GO" id="GO:0022857">
    <property type="term" value="F:transmembrane transporter activity"/>
    <property type="evidence" value="ECO:0007669"/>
    <property type="project" value="InterPro"/>
</dbReference>
<comment type="subcellular location">
    <subcellularLocation>
        <location evidence="1">Membrane</location>
        <topology evidence="1">Multi-pass membrane protein</topology>
    </subcellularLocation>
</comment>
<dbReference type="OrthoDB" id="2985014at2759"/>
<evidence type="ECO:0000256" key="1">
    <source>
        <dbReference type="ARBA" id="ARBA00004141"/>
    </source>
</evidence>
<keyword evidence="2" id="KW-0813">Transport</keyword>
<dbReference type="PANTHER" id="PTHR43791:SF46">
    <property type="entry name" value="MAJOR FACILITATOR SUPERFAMILY (MFS) PROFILE DOMAIN-CONTAINING PROTEIN-RELATED"/>
    <property type="match status" value="1"/>
</dbReference>
<evidence type="ECO:0000313" key="8">
    <source>
        <dbReference type="EMBL" id="KAJ1909916.1"/>
    </source>
</evidence>
<reference evidence="8" key="1">
    <citation type="submission" date="2022-07" db="EMBL/GenBank/DDBJ databases">
        <title>Phylogenomic reconstructions and comparative analyses of Kickxellomycotina fungi.</title>
        <authorList>
            <person name="Reynolds N.K."/>
            <person name="Stajich J.E."/>
            <person name="Barry K."/>
            <person name="Grigoriev I.V."/>
            <person name="Crous P."/>
            <person name="Smith M.E."/>
        </authorList>
    </citation>
    <scope>NUCLEOTIDE SEQUENCE</scope>
    <source>
        <strain evidence="8">NBRC 100468</strain>
    </source>
</reference>
<dbReference type="InterPro" id="IPR036259">
    <property type="entry name" value="MFS_trans_sf"/>
</dbReference>
<evidence type="ECO:0000256" key="4">
    <source>
        <dbReference type="ARBA" id="ARBA00022989"/>
    </source>
</evidence>
<dbReference type="Gene3D" id="1.20.1250.20">
    <property type="entry name" value="MFS general substrate transporter like domains"/>
    <property type="match status" value="1"/>
</dbReference>
<evidence type="ECO:0000313" key="9">
    <source>
        <dbReference type="Proteomes" id="UP001150538"/>
    </source>
</evidence>
<feature type="transmembrane region" description="Helical" evidence="6">
    <location>
        <begin position="294"/>
        <end position="316"/>
    </location>
</feature>
<accession>A0A9W7ZRQ2</accession>
<dbReference type="PROSITE" id="PS50850">
    <property type="entry name" value="MFS"/>
    <property type="match status" value="1"/>
</dbReference>
<sequence length="425" mass="46936">MVSREKYNKSFDVNNTDTDVMQNQAAKNDNENPLDIGTRLTLWTDNTSKEAMDKQDVSDIAAKNISNTNTSTHSTNDDNGKSIAVTIEANNFPSHQQQQRHLLIENIDTISLLSAHEQAVLERYARKVDLRIITCCALGYTLCLIDRVNIGSAKISGLEKDLKLTDTTYSIALSVFYVGYLVMQVWSNMILKIIGPSIWLPSLGIAFGAVSMSIAATKNAAGLIAARTFLGVFEAGLYPGCIYLISFWYPRQLMGLRITYFLIIASFLAMFSGPLAAGLSSIPNKDKTTGLSGWQWIFIIEGLVTVIWGIGALFVIKDYPDKAKTFDHEERQVIGKIMKIERNLASETKLNRKGIAIGLKDWKTWVWGAMVFCMLCSLNTNGIFGPALINSMGHKAALAQVLTIIPSLCGVLTMVLAMYLPKLIK</sequence>
<protein>
    <recommendedName>
        <fullName evidence="7">Major facilitator superfamily (MFS) profile domain-containing protein</fullName>
    </recommendedName>
</protein>
<feature type="transmembrane region" description="Helical" evidence="6">
    <location>
        <begin position="228"/>
        <end position="249"/>
    </location>
</feature>
<feature type="non-terminal residue" evidence="8">
    <location>
        <position position="425"/>
    </location>
</feature>
<dbReference type="FunFam" id="1.20.1250.20:FF:000018">
    <property type="entry name" value="MFS transporter permease"/>
    <property type="match status" value="1"/>
</dbReference>
<dbReference type="GO" id="GO:0016020">
    <property type="term" value="C:membrane"/>
    <property type="evidence" value="ECO:0007669"/>
    <property type="project" value="UniProtKB-SubCell"/>
</dbReference>
<evidence type="ECO:0000256" key="6">
    <source>
        <dbReference type="SAM" id="Phobius"/>
    </source>
</evidence>
<dbReference type="Proteomes" id="UP001150538">
    <property type="component" value="Unassembled WGS sequence"/>
</dbReference>
<evidence type="ECO:0000256" key="5">
    <source>
        <dbReference type="ARBA" id="ARBA00023136"/>
    </source>
</evidence>
<evidence type="ECO:0000256" key="3">
    <source>
        <dbReference type="ARBA" id="ARBA00022692"/>
    </source>
</evidence>
<proteinExistence type="predicted"/>
<evidence type="ECO:0000259" key="7">
    <source>
        <dbReference type="PROSITE" id="PS50850"/>
    </source>
</evidence>
<name>A0A9W7ZRQ2_9FUNG</name>
<dbReference type="EMBL" id="JANBPU010000663">
    <property type="protein sequence ID" value="KAJ1909916.1"/>
    <property type="molecule type" value="Genomic_DNA"/>
</dbReference>
<dbReference type="SUPFAM" id="SSF103473">
    <property type="entry name" value="MFS general substrate transporter"/>
    <property type="match status" value="1"/>
</dbReference>
<feature type="domain" description="Major facilitator superfamily (MFS) profile" evidence="7">
    <location>
        <begin position="132"/>
        <end position="425"/>
    </location>
</feature>
<keyword evidence="4 6" id="KW-1133">Transmembrane helix</keyword>
<keyword evidence="9" id="KW-1185">Reference proteome</keyword>
<dbReference type="InterPro" id="IPR011701">
    <property type="entry name" value="MFS"/>
</dbReference>
<keyword evidence="3 6" id="KW-0812">Transmembrane</keyword>
<dbReference type="AlphaFoldDB" id="A0A9W7ZRQ2"/>
<feature type="transmembrane region" description="Helical" evidence="6">
    <location>
        <begin position="396"/>
        <end position="420"/>
    </location>
</feature>
<dbReference type="InterPro" id="IPR020846">
    <property type="entry name" value="MFS_dom"/>
</dbReference>
<feature type="transmembrane region" description="Helical" evidence="6">
    <location>
        <begin position="365"/>
        <end position="384"/>
    </location>
</feature>
<feature type="transmembrane region" description="Helical" evidence="6">
    <location>
        <begin position="130"/>
        <end position="148"/>
    </location>
</feature>
<gene>
    <name evidence="8" type="ORF">H4219_006321</name>
</gene>
<feature type="transmembrane region" description="Helical" evidence="6">
    <location>
        <begin position="261"/>
        <end position="282"/>
    </location>
</feature>
<dbReference type="Pfam" id="PF07690">
    <property type="entry name" value="MFS_1"/>
    <property type="match status" value="1"/>
</dbReference>
<evidence type="ECO:0000256" key="2">
    <source>
        <dbReference type="ARBA" id="ARBA00022448"/>
    </source>
</evidence>